<evidence type="ECO:0000313" key="1">
    <source>
        <dbReference type="EMBL" id="ADU67101.1"/>
    </source>
</evidence>
<keyword evidence="2" id="KW-1185">Reference proteome</keyword>
<dbReference type="RefSeq" id="WP_013506972.1">
    <property type="nucleotide sequence ID" value="NC_014836.1"/>
</dbReference>
<reference evidence="1 2" key="1">
    <citation type="submission" date="2010-12" db="EMBL/GenBank/DDBJ databases">
        <title>Complete sequence of Desulfurispirillum indicum S5.</title>
        <authorList>
            <consortium name="US DOE Joint Genome Institute"/>
            <person name="Lucas S."/>
            <person name="Copeland A."/>
            <person name="Lapidus A."/>
            <person name="Cheng J.-F."/>
            <person name="Goodwin L."/>
            <person name="Pitluck S."/>
            <person name="Chertkov O."/>
            <person name="Held B."/>
            <person name="Detter J.C."/>
            <person name="Han C."/>
            <person name="Tapia R."/>
            <person name="Land M."/>
            <person name="Hauser L."/>
            <person name="Kyrpides N."/>
            <person name="Ivanova N."/>
            <person name="Mikhailova N."/>
            <person name="Haggblom M."/>
            <person name="Rauschenbach I."/>
            <person name="Bini E."/>
            <person name="Woyke T."/>
        </authorList>
    </citation>
    <scope>NUCLEOTIDE SEQUENCE [LARGE SCALE GENOMIC DNA]</scope>
    <source>
        <strain evidence="2">ATCC BAA-1389 / DSM 22839 / S5</strain>
    </source>
</reference>
<sequence>MFDNNRRKHIIATTVIFGILLLALAFYSASFSSWSDEDKSNIIHFLNSLEANGQAHMLMTSRTSARGELSPTEIEQVLALRERALEQALLVEDRVLEKAHRDLPHHFRQDYQRGLEASIRNLKGVRSGSAQIQESHQLESWNHWISINKHEVRIPRVR</sequence>
<dbReference type="EMBL" id="CP002432">
    <property type="protein sequence ID" value="ADU67101.1"/>
    <property type="molecule type" value="Genomic_DNA"/>
</dbReference>
<dbReference type="AlphaFoldDB" id="E6W4M8"/>
<dbReference type="HOGENOM" id="CLU_1666578_0_0_0"/>
<dbReference type="STRING" id="653733.Selin_2386"/>
<evidence type="ECO:0000313" key="2">
    <source>
        <dbReference type="Proteomes" id="UP000002572"/>
    </source>
</evidence>
<name>E6W4M8_DESIS</name>
<organism evidence="1 2">
    <name type="scientific">Desulfurispirillum indicum (strain ATCC BAA-1389 / DSM 22839 / S5)</name>
    <dbReference type="NCBI Taxonomy" id="653733"/>
    <lineage>
        <taxon>Bacteria</taxon>
        <taxon>Pseudomonadati</taxon>
        <taxon>Chrysiogenota</taxon>
        <taxon>Chrysiogenia</taxon>
        <taxon>Chrysiogenales</taxon>
        <taxon>Chrysiogenaceae</taxon>
        <taxon>Desulfurispirillum</taxon>
    </lineage>
</organism>
<protein>
    <submittedName>
        <fullName evidence="1">Uncharacterized protein</fullName>
    </submittedName>
</protein>
<accession>E6W4M8</accession>
<gene>
    <name evidence="1" type="ordered locus">Selin_2386</name>
</gene>
<proteinExistence type="predicted"/>
<dbReference type="InParanoid" id="E6W4M8"/>
<dbReference type="Proteomes" id="UP000002572">
    <property type="component" value="Chromosome"/>
</dbReference>
<dbReference type="KEGG" id="din:Selin_2386"/>